<protein>
    <submittedName>
        <fullName evidence="2">Uncharacterized protein</fullName>
    </submittedName>
</protein>
<evidence type="ECO:0000256" key="1">
    <source>
        <dbReference type="SAM" id="MobiDB-lite"/>
    </source>
</evidence>
<dbReference type="Proteomes" id="UP001165074">
    <property type="component" value="Unassembled WGS sequence"/>
</dbReference>
<keyword evidence="3" id="KW-1185">Reference proteome</keyword>
<dbReference type="AlphaFoldDB" id="A0A9W6SAM3"/>
<dbReference type="EMBL" id="BSTK01000011">
    <property type="protein sequence ID" value="GLY88752.1"/>
    <property type="molecule type" value="Genomic_DNA"/>
</dbReference>
<organism evidence="2 3">
    <name type="scientific">Actinoallomurus iriomotensis</name>
    <dbReference type="NCBI Taxonomy" id="478107"/>
    <lineage>
        <taxon>Bacteria</taxon>
        <taxon>Bacillati</taxon>
        <taxon>Actinomycetota</taxon>
        <taxon>Actinomycetes</taxon>
        <taxon>Streptosporangiales</taxon>
        <taxon>Thermomonosporaceae</taxon>
        <taxon>Actinoallomurus</taxon>
    </lineage>
</organism>
<accession>A0A9W6SAM3</accession>
<evidence type="ECO:0000313" key="3">
    <source>
        <dbReference type="Proteomes" id="UP001165074"/>
    </source>
</evidence>
<feature type="region of interest" description="Disordered" evidence="1">
    <location>
        <begin position="57"/>
        <end position="79"/>
    </location>
</feature>
<gene>
    <name evidence="2" type="ORF">Airi02_066810</name>
</gene>
<reference evidence="2" key="1">
    <citation type="submission" date="2023-03" db="EMBL/GenBank/DDBJ databases">
        <title>Actinoallomurus iriomotensis NBRC 103684.</title>
        <authorList>
            <person name="Ichikawa N."/>
            <person name="Sato H."/>
            <person name="Tonouchi N."/>
        </authorList>
    </citation>
    <scope>NUCLEOTIDE SEQUENCE</scope>
    <source>
        <strain evidence="2">NBRC 103684</strain>
    </source>
</reference>
<sequence length="79" mass="8029">MKFSCRIQMDARLVTALAVALVYGGAAAGEQVKAGTAGAALLAVGLFFGHGRVNKGPSGCDPARHGHHRSRSRSGPGPC</sequence>
<dbReference type="RefSeq" id="WP_285578588.1">
    <property type="nucleotide sequence ID" value="NZ_BSTK01000011.1"/>
</dbReference>
<name>A0A9W6SAM3_9ACTN</name>
<evidence type="ECO:0000313" key="2">
    <source>
        <dbReference type="EMBL" id="GLY88752.1"/>
    </source>
</evidence>
<proteinExistence type="predicted"/>
<comment type="caution">
    <text evidence="2">The sequence shown here is derived from an EMBL/GenBank/DDBJ whole genome shotgun (WGS) entry which is preliminary data.</text>
</comment>